<dbReference type="InterPro" id="IPR032808">
    <property type="entry name" value="DoxX"/>
</dbReference>
<evidence type="ECO:0000313" key="7">
    <source>
        <dbReference type="Proteomes" id="UP001501508"/>
    </source>
</evidence>
<sequence>MILKAFNAVLILGAVFMGLKQGYAMFSGKPEMMEMFGKWGFDRTGLAINGAVTMIAAVLILFPRTFVWGNFLMAAGILLIICFHIQDKDWKGAGIELPFLLLNLVIIYLQHPLRQ</sequence>
<protein>
    <recommendedName>
        <fullName evidence="8">DoxX family protein</fullName>
    </recommendedName>
</protein>
<dbReference type="Pfam" id="PF13564">
    <property type="entry name" value="DoxX_2"/>
    <property type="match status" value="1"/>
</dbReference>
<evidence type="ECO:0000313" key="6">
    <source>
        <dbReference type="EMBL" id="GAA4444993.1"/>
    </source>
</evidence>
<organism evidence="6 7">
    <name type="scientific">Ravibacter arvi</name>
    <dbReference type="NCBI Taxonomy" id="2051041"/>
    <lineage>
        <taxon>Bacteria</taxon>
        <taxon>Pseudomonadati</taxon>
        <taxon>Bacteroidota</taxon>
        <taxon>Cytophagia</taxon>
        <taxon>Cytophagales</taxon>
        <taxon>Spirosomataceae</taxon>
        <taxon>Ravibacter</taxon>
    </lineage>
</organism>
<evidence type="ECO:0000256" key="2">
    <source>
        <dbReference type="ARBA" id="ARBA00022692"/>
    </source>
</evidence>
<feature type="transmembrane region" description="Helical" evidence="5">
    <location>
        <begin position="92"/>
        <end position="109"/>
    </location>
</feature>
<dbReference type="RefSeq" id="WP_345031754.1">
    <property type="nucleotide sequence ID" value="NZ_BAABEY010000033.1"/>
</dbReference>
<evidence type="ECO:0000256" key="5">
    <source>
        <dbReference type="SAM" id="Phobius"/>
    </source>
</evidence>
<dbReference type="EMBL" id="BAABEY010000033">
    <property type="protein sequence ID" value="GAA4444993.1"/>
    <property type="molecule type" value="Genomic_DNA"/>
</dbReference>
<keyword evidence="2 5" id="KW-0812">Transmembrane</keyword>
<dbReference type="Proteomes" id="UP001501508">
    <property type="component" value="Unassembled WGS sequence"/>
</dbReference>
<evidence type="ECO:0000256" key="1">
    <source>
        <dbReference type="ARBA" id="ARBA00004141"/>
    </source>
</evidence>
<feature type="transmembrane region" description="Helical" evidence="5">
    <location>
        <begin position="44"/>
        <end position="62"/>
    </location>
</feature>
<accession>A0ABP8M5Q1</accession>
<evidence type="ECO:0000256" key="4">
    <source>
        <dbReference type="ARBA" id="ARBA00023136"/>
    </source>
</evidence>
<name>A0ABP8M5Q1_9BACT</name>
<keyword evidence="3 5" id="KW-1133">Transmembrane helix</keyword>
<keyword evidence="7" id="KW-1185">Reference proteome</keyword>
<gene>
    <name evidence="6" type="ORF">GCM10023091_35940</name>
</gene>
<keyword evidence="4 5" id="KW-0472">Membrane</keyword>
<comment type="caution">
    <text evidence="6">The sequence shown here is derived from an EMBL/GenBank/DDBJ whole genome shotgun (WGS) entry which is preliminary data.</text>
</comment>
<comment type="subcellular location">
    <subcellularLocation>
        <location evidence="1">Membrane</location>
        <topology evidence="1">Multi-pass membrane protein</topology>
    </subcellularLocation>
</comment>
<reference evidence="7" key="1">
    <citation type="journal article" date="2019" name="Int. J. Syst. Evol. Microbiol.">
        <title>The Global Catalogue of Microorganisms (GCM) 10K type strain sequencing project: providing services to taxonomists for standard genome sequencing and annotation.</title>
        <authorList>
            <consortium name="The Broad Institute Genomics Platform"/>
            <consortium name="The Broad Institute Genome Sequencing Center for Infectious Disease"/>
            <person name="Wu L."/>
            <person name="Ma J."/>
        </authorList>
    </citation>
    <scope>NUCLEOTIDE SEQUENCE [LARGE SCALE GENOMIC DNA]</scope>
    <source>
        <strain evidence="7">JCM 31920</strain>
    </source>
</reference>
<evidence type="ECO:0008006" key="8">
    <source>
        <dbReference type="Google" id="ProtNLM"/>
    </source>
</evidence>
<proteinExistence type="predicted"/>
<evidence type="ECO:0000256" key="3">
    <source>
        <dbReference type="ARBA" id="ARBA00022989"/>
    </source>
</evidence>
<feature type="transmembrane region" description="Helical" evidence="5">
    <location>
        <begin position="67"/>
        <end position="86"/>
    </location>
</feature>